<gene>
    <name evidence="1" type="ORF">GQ588_07390</name>
</gene>
<name>A0A857DI48_9FIRM</name>
<protein>
    <submittedName>
        <fullName evidence="1">Uncharacterized protein</fullName>
    </submittedName>
</protein>
<evidence type="ECO:0000313" key="1">
    <source>
        <dbReference type="EMBL" id="QHA00463.1"/>
    </source>
</evidence>
<reference evidence="1 2" key="1">
    <citation type="submission" date="2019-12" db="EMBL/GenBank/DDBJ databases">
        <title>Sequence classification of anaerobic respiratory reductive dehalogenases: First we see many, then we see few.</title>
        <authorList>
            <person name="Molenda O."/>
            <person name="Puentes Jacome L.A."/>
            <person name="Cao X."/>
            <person name="Nesbo C.L."/>
            <person name="Tang S."/>
            <person name="Morson N."/>
            <person name="Patron J."/>
            <person name="Lomheim L."/>
            <person name="Wishart D.S."/>
            <person name="Edwards E.A."/>
        </authorList>
    </citation>
    <scope>NUCLEOTIDE SEQUENCE [LARGE SCALE GENOMIC DNA]</scope>
    <source>
        <strain evidence="1 2">12DCA</strain>
    </source>
</reference>
<dbReference type="AlphaFoldDB" id="A0A857DI48"/>
<accession>A0A857DI48</accession>
<dbReference type="EMBL" id="CP046996">
    <property type="protein sequence ID" value="QHA00463.1"/>
    <property type="molecule type" value="Genomic_DNA"/>
</dbReference>
<proteinExistence type="predicted"/>
<sequence length="67" mass="7971">MLHDIPPSKILKYFRIKYFQDIQKQLNLCIIPCHNNKNNMGLTDKTHVVFIILMFQTRSIVFFVKSS</sequence>
<evidence type="ECO:0000313" key="2">
    <source>
        <dbReference type="Proteomes" id="UP000430508"/>
    </source>
</evidence>
<organism evidence="1 2">
    <name type="scientific">Dehalobacter restrictus</name>
    <dbReference type="NCBI Taxonomy" id="55583"/>
    <lineage>
        <taxon>Bacteria</taxon>
        <taxon>Bacillati</taxon>
        <taxon>Bacillota</taxon>
        <taxon>Clostridia</taxon>
        <taxon>Eubacteriales</taxon>
        <taxon>Desulfitobacteriaceae</taxon>
        <taxon>Dehalobacter</taxon>
    </lineage>
</organism>
<dbReference type="Proteomes" id="UP000430508">
    <property type="component" value="Chromosome"/>
</dbReference>